<sequence length="148" mass="16493">MASNRCTFWAIWALGMLPVLLAVAVYTTGVGIPNEQVNTGRLLQPAVPLQQWGGQADRFTRHWSLLLVHRGGCDHGCLRQEERLKRIHDALGRDADRFRVRMEASDALAPGVWVVDPLGNLVLHYGQAYEGKAVLTDLRRLLKASRLG</sequence>
<evidence type="ECO:0008006" key="3">
    <source>
        <dbReference type="Google" id="ProtNLM"/>
    </source>
</evidence>
<reference evidence="2" key="1">
    <citation type="submission" date="2016-10" db="EMBL/GenBank/DDBJ databases">
        <authorList>
            <person name="Varghese N."/>
            <person name="Submissions S."/>
        </authorList>
    </citation>
    <scope>NUCLEOTIDE SEQUENCE [LARGE SCALE GENOMIC DNA]</scope>
    <source>
        <strain evidence="2">DSM 11526</strain>
    </source>
</reference>
<gene>
    <name evidence="1" type="ORF">SAMN02745729_1224</name>
</gene>
<dbReference type="STRING" id="1122198.SAMN02745729_1224"/>
<dbReference type="Proteomes" id="UP000242469">
    <property type="component" value="Unassembled WGS sequence"/>
</dbReference>
<dbReference type="OrthoDB" id="9785445at2"/>
<dbReference type="EMBL" id="FNRJ01000022">
    <property type="protein sequence ID" value="SEB14185.1"/>
    <property type="molecule type" value="Genomic_DNA"/>
</dbReference>
<keyword evidence="2" id="KW-1185">Reference proteome</keyword>
<dbReference type="AlphaFoldDB" id="A0A1H4GX92"/>
<organism evidence="1 2">
    <name type="scientific">Marinobacterium iners DSM 11526</name>
    <dbReference type="NCBI Taxonomy" id="1122198"/>
    <lineage>
        <taxon>Bacteria</taxon>
        <taxon>Pseudomonadati</taxon>
        <taxon>Pseudomonadota</taxon>
        <taxon>Gammaproteobacteria</taxon>
        <taxon>Oceanospirillales</taxon>
        <taxon>Oceanospirillaceae</taxon>
        <taxon>Marinobacterium</taxon>
    </lineage>
</organism>
<dbReference type="RefSeq" id="WP_091827903.1">
    <property type="nucleotide sequence ID" value="NZ_FNRJ01000022.1"/>
</dbReference>
<proteinExistence type="predicted"/>
<accession>A0A1H4GX92</accession>
<evidence type="ECO:0000313" key="1">
    <source>
        <dbReference type="EMBL" id="SEB14185.1"/>
    </source>
</evidence>
<name>A0A1H4GX92_9GAMM</name>
<protein>
    <recommendedName>
        <fullName evidence="3">Transmembrane protein</fullName>
    </recommendedName>
</protein>
<evidence type="ECO:0000313" key="2">
    <source>
        <dbReference type="Proteomes" id="UP000242469"/>
    </source>
</evidence>